<reference evidence="1" key="1">
    <citation type="submission" date="2021-01" db="EMBL/GenBank/DDBJ databases">
        <authorList>
            <person name="Bezrukov I."/>
        </authorList>
    </citation>
    <scope>NUCLEOTIDE SEQUENCE</scope>
</reference>
<sequence>MQMLQKPVVKRIAVPKPKKVAGKSKVVEVMEGCVEFKWRTLGDGRRADICCTNLWMEMLIVIHMMAALALTEANSLMIPKDCYASGSGNGVRVVSTGLAL</sequence>
<keyword evidence="2" id="KW-1185">Reference proteome</keyword>
<dbReference type="InterPro" id="IPR038898">
    <property type="entry name" value="BROX"/>
</dbReference>
<dbReference type="PANTHER" id="PTHR23032:SF2">
    <property type="entry name" value="ENDOSOMAL TARGETING BRO1-LIKE DOMAIN-CONTAINING PROTEIN"/>
    <property type="match status" value="1"/>
</dbReference>
<dbReference type="AlphaFoldDB" id="A0A8S1ZY08"/>
<evidence type="ECO:0000313" key="1">
    <source>
        <dbReference type="EMBL" id="CAE5977137.1"/>
    </source>
</evidence>
<dbReference type="EMBL" id="LR999453">
    <property type="protein sequence ID" value="CAE5977137.1"/>
    <property type="molecule type" value="Genomic_DNA"/>
</dbReference>
<proteinExistence type="predicted"/>
<evidence type="ECO:0000313" key="2">
    <source>
        <dbReference type="Proteomes" id="UP000682877"/>
    </source>
</evidence>
<gene>
    <name evidence="1" type="ORF">AARE701A_LOCUS8367</name>
</gene>
<accession>A0A8S1ZY08</accession>
<dbReference type="PANTHER" id="PTHR23032">
    <property type="entry name" value="BRO1 DOMAIN-CONTAINING PROTEIN BROX"/>
    <property type="match status" value="1"/>
</dbReference>
<name>A0A8S1ZY08_ARAAE</name>
<dbReference type="Proteomes" id="UP000682877">
    <property type="component" value="Chromosome 3"/>
</dbReference>
<organism evidence="1 2">
    <name type="scientific">Arabidopsis arenosa</name>
    <name type="common">Sand rock-cress</name>
    <name type="synonym">Cardaminopsis arenosa</name>
    <dbReference type="NCBI Taxonomy" id="38785"/>
    <lineage>
        <taxon>Eukaryota</taxon>
        <taxon>Viridiplantae</taxon>
        <taxon>Streptophyta</taxon>
        <taxon>Embryophyta</taxon>
        <taxon>Tracheophyta</taxon>
        <taxon>Spermatophyta</taxon>
        <taxon>Magnoliopsida</taxon>
        <taxon>eudicotyledons</taxon>
        <taxon>Gunneridae</taxon>
        <taxon>Pentapetalae</taxon>
        <taxon>rosids</taxon>
        <taxon>malvids</taxon>
        <taxon>Brassicales</taxon>
        <taxon>Brassicaceae</taxon>
        <taxon>Camelineae</taxon>
        <taxon>Arabidopsis</taxon>
    </lineage>
</organism>
<protein>
    <submittedName>
        <fullName evidence="1">Uncharacterized protein</fullName>
    </submittedName>
</protein>